<dbReference type="RefSeq" id="WP_184025282.1">
    <property type="nucleotide sequence ID" value="NZ_JACHFN010000002.1"/>
</dbReference>
<feature type="domain" description="Acyltransferase 3" evidence="2">
    <location>
        <begin position="9"/>
        <end position="341"/>
    </location>
</feature>
<comment type="caution">
    <text evidence="3">The sequence shown here is derived from an EMBL/GenBank/DDBJ whole genome shotgun (WGS) entry which is preliminary data.</text>
</comment>
<feature type="transmembrane region" description="Helical" evidence="1">
    <location>
        <begin position="20"/>
        <end position="41"/>
    </location>
</feature>
<evidence type="ECO:0000313" key="4">
    <source>
        <dbReference type="Proteomes" id="UP000525389"/>
    </source>
</evidence>
<sequence>MSALPRDIPALTGLRSIAAWWVVLGHFGPWVLTLPGAALIAPLVHSGHIGVDVFFVLSGFILAHNYLHRFQGGASVGQWGGFLQQRLARIYPTHLVTLLVMLALVLLLGPLDTNVPYTPATFVANVFLVHAWGGPGLWTWNYPAWSISCEWAAYLAFPALAWAAMRVKTGWAALGLAAVSMVLTLAGMFVTAQADLEGAQPLIRIAGEFTAGVLLYRAVQFGSLDWLRNSWSPAVAALGVVSVAVTAVGVGVDALLAVPFAALLIPALALGSGSLVRWLSSPALVYWGKLSFGLYMTHGLVELLARRFLPAAEFAALPLWERLTWLALILAAVIGVAWLTYHTVEEPARKWLRQPRAAVVRQAAD</sequence>
<feature type="transmembrane region" description="Helical" evidence="1">
    <location>
        <begin position="47"/>
        <end position="67"/>
    </location>
</feature>
<feature type="transmembrane region" description="Helical" evidence="1">
    <location>
        <begin position="88"/>
        <end position="109"/>
    </location>
</feature>
<name>A0A7W8GDA3_9DEIO</name>
<dbReference type="AlphaFoldDB" id="A0A7W8GDA3"/>
<feature type="transmembrane region" description="Helical" evidence="1">
    <location>
        <begin position="256"/>
        <end position="276"/>
    </location>
</feature>
<feature type="transmembrane region" description="Helical" evidence="1">
    <location>
        <begin position="202"/>
        <end position="219"/>
    </location>
</feature>
<dbReference type="Proteomes" id="UP000525389">
    <property type="component" value="Unassembled WGS sequence"/>
</dbReference>
<dbReference type="GO" id="GO:0009103">
    <property type="term" value="P:lipopolysaccharide biosynthetic process"/>
    <property type="evidence" value="ECO:0007669"/>
    <property type="project" value="TreeGrafter"/>
</dbReference>
<feature type="transmembrane region" description="Helical" evidence="1">
    <location>
        <begin position="142"/>
        <end position="164"/>
    </location>
</feature>
<keyword evidence="1" id="KW-0812">Transmembrane</keyword>
<dbReference type="InterPro" id="IPR002656">
    <property type="entry name" value="Acyl_transf_3_dom"/>
</dbReference>
<protein>
    <submittedName>
        <fullName evidence="3">Peptidoglycan/LPS O-acetylase OafA/YrhL</fullName>
    </submittedName>
</protein>
<dbReference type="InterPro" id="IPR050879">
    <property type="entry name" value="Acyltransferase_3"/>
</dbReference>
<evidence type="ECO:0000256" key="1">
    <source>
        <dbReference type="SAM" id="Phobius"/>
    </source>
</evidence>
<dbReference type="PANTHER" id="PTHR23028:SF53">
    <property type="entry name" value="ACYL_TRANSF_3 DOMAIN-CONTAINING PROTEIN"/>
    <property type="match status" value="1"/>
</dbReference>
<feature type="transmembrane region" description="Helical" evidence="1">
    <location>
        <begin position="171"/>
        <end position="190"/>
    </location>
</feature>
<evidence type="ECO:0000313" key="3">
    <source>
        <dbReference type="EMBL" id="MBB5233176.1"/>
    </source>
</evidence>
<dbReference type="GO" id="GO:0016747">
    <property type="term" value="F:acyltransferase activity, transferring groups other than amino-acyl groups"/>
    <property type="evidence" value="ECO:0007669"/>
    <property type="project" value="InterPro"/>
</dbReference>
<feature type="transmembrane region" description="Helical" evidence="1">
    <location>
        <begin position="325"/>
        <end position="344"/>
    </location>
</feature>
<keyword evidence="1" id="KW-0472">Membrane</keyword>
<keyword evidence="4" id="KW-1185">Reference proteome</keyword>
<dbReference type="EMBL" id="JACHFN010000002">
    <property type="protein sequence ID" value="MBB5233176.1"/>
    <property type="molecule type" value="Genomic_DNA"/>
</dbReference>
<dbReference type="Pfam" id="PF01757">
    <property type="entry name" value="Acyl_transf_3"/>
    <property type="match status" value="1"/>
</dbReference>
<keyword evidence="1" id="KW-1133">Transmembrane helix</keyword>
<dbReference type="PANTHER" id="PTHR23028">
    <property type="entry name" value="ACETYLTRANSFERASE"/>
    <property type="match status" value="1"/>
</dbReference>
<proteinExistence type="predicted"/>
<organism evidence="3 4">
    <name type="scientific">Deinococcus budaensis</name>
    <dbReference type="NCBI Taxonomy" id="1665626"/>
    <lineage>
        <taxon>Bacteria</taxon>
        <taxon>Thermotogati</taxon>
        <taxon>Deinococcota</taxon>
        <taxon>Deinococci</taxon>
        <taxon>Deinococcales</taxon>
        <taxon>Deinococcaceae</taxon>
        <taxon>Deinococcus</taxon>
    </lineage>
</organism>
<evidence type="ECO:0000259" key="2">
    <source>
        <dbReference type="Pfam" id="PF01757"/>
    </source>
</evidence>
<dbReference type="GO" id="GO:0016020">
    <property type="term" value="C:membrane"/>
    <property type="evidence" value="ECO:0007669"/>
    <property type="project" value="TreeGrafter"/>
</dbReference>
<reference evidence="3 4" key="1">
    <citation type="submission" date="2020-08" db="EMBL/GenBank/DDBJ databases">
        <title>Genomic Encyclopedia of Type Strains, Phase IV (KMG-IV): sequencing the most valuable type-strain genomes for metagenomic binning, comparative biology and taxonomic classification.</title>
        <authorList>
            <person name="Goeker M."/>
        </authorList>
    </citation>
    <scope>NUCLEOTIDE SEQUENCE [LARGE SCALE GENOMIC DNA]</scope>
    <source>
        <strain evidence="3 4">DSM 101791</strain>
    </source>
</reference>
<feature type="transmembrane region" description="Helical" evidence="1">
    <location>
        <begin position="231"/>
        <end position="250"/>
    </location>
</feature>
<gene>
    <name evidence="3" type="ORF">HNQ09_000593</name>
</gene>
<feature type="transmembrane region" description="Helical" evidence="1">
    <location>
        <begin position="283"/>
        <end position="305"/>
    </location>
</feature>
<accession>A0A7W8GDA3</accession>